<dbReference type="SMART" id="SM00448">
    <property type="entry name" value="REC"/>
    <property type="match status" value="2"/>
</dbReference>
<feature type="domain" description="Histidine kinase" evidence="19">
    <location>
        <begin position="438"/>
        <end position="662"/>
    </location>
</feature>
<evidence type="ECO:0000256" key="4">
    <source>
        <dbReference type="ARBA" id="ARBA00022553"/>
    </source>
</evidence>
<evidence type="ECO:0000256" key="12">
    <source>
        <dbReference type="ARBA" id="ARBA00058004"/>
    </source>
</evidence>
<feature type="coiled-coil region" evidence="17">
    <location>
        <begin position="243"/>
        <end position="277"/>
    </location>
</feature>
<dbReference type="SMART" id="SM00387">
    <property type="entry name" value="HATPase_c"/>
    <property type="match status" value="1"/>
</dbReference>
<dbReference type="PROSITE" id="PS50112">
    <property type="entry name" value="PAS"/>
    <property type="match status" value="1"/>
</dbReference>
<dbReference type="SUPFAM" id="SSF52172">
    <property type="entry name" value="CheY-like"/>
    <property type="match status" value="2"/>
</dbReference>
<protein>
    <recommendedName>
        <fullName evidence="14">Sensory/regulatory protein RpfC</fullName>
        <ecNumber evidence="3">2.7.13.3</ecNumber>
    </recommendedName>
    <alternativeName>
        <fullName evidence="15">Virulence sensor protein BvgS</fullName>
    </alternativeName>
</protein>
<evidence type="ECO:0000256" key="5">
    <source>
        <dbReference type="ARBA" id="ARBA00022679"/>
    </source>
</evidence>
<dbReference type="CDD" id="cd17546">
    <property type="entry name" value="REC_hyHK_CKI1_RcsC-like"/>
    <property type="match status" value="2"/>
</dbReference>
<evidence type="ECO:0000256" key="14">
    <source>
        <dbReference type="ARBA" id="ARBA00068150"/>
    </source>
</evidence>
<evidence type="ECO:0000256" key="9">
    <source>
        <dbReference type="ARBA" id="ARBA00022840"/>
    </source>
</evidence>
<evidence type="ECO:0000259" key="21">
    <source>
        <dbReference type="PROSITE" id="PS50112"/>
    </source>
</evidence>
<dbReference type="InterPro" id="IPR001789">
    <property type="entry name" value="Sig_transdc_resp-reg_receiver"/>
</dbReference>
<dbReference type="Gene3D" id="1.10.287.130">
    <property type="match status" value="1"/>
</dbReference>
<dbReference type="GO" id="GO:0016020">
    <property type="term" value="C:membrane"/>
    <property type="evidence" value="ECO:0007669"/>
    <property type="project" value="UniProtKB-SubCell"/>
</dbReference>
<comment type="subunit">
    <text evidence="13">At low DSF concentrations, interacts with RpfF.</text>
</comment>
<name>A0A437RAV8_9BURK</name>
<evidence type="ECO:0000256" key="1">
    <source>
        <dbReference type="ARBA" id="ARBA00000085"/>
    </source>
</evidence>
<evidence type="ECO:0000313" key="24">
    <source>
        <dbReference type="Proteomes" id="UP000285575"/>
    </source>
</evidence>
<evidence type="ECO:0000256" key="15">
    <source>
        <dbReference type="ARBA" id="ARBA00070152"/>
    </source>
</evidence>
<comment type="catalytic activity">
    <reaction evidence="1">
        <text>ATP + protein L-histidine = ADP + protein N-phospho-L-histidine.</text>
        <dbReference type="EC" id="2.7.13.3"/>
    </reaction>
</comment>
<dbReference type="GO" id="GO:0000155">
    <property type="term" value="F:phosphorelay sensor kinase activity"/>
    <property type="evidence" value="ECO:0007669"/>
    <property type="project" value="InterPro"/>
</dbReference>
<evidence type="ECO:0000256" key="6">
    <source>
        <dbReference type="ARBA" id="ARBA00022729"/>
    </source>
</evidence>
<dbReference type="InterPro" id="IPR003661">
    <property type="entry name" value="HisK_dim/P_dom"/>
</dbReference>
<evidence type="ECO:0000256" key="10">
    <source>
        <dbReference type="ARBA" id="ARBA00023012"/>
    </source>
</evidence>
<dbReference type="EC" id="2.7.13.3" evidence="3"/>
<dbReference type="InterPro" id="IPR003660">
    <property type="entry name" value="HAMP_dom"/>
</dbReference>
<feature type="domain" description="PAS" evidence="21">
    <location>
        <begin position="267"/>
        <end position="337"/>
    </location>
</feature>
<keyword evidence="18" id="KW-0472">Membrane</keyword>
<dbReference type="InterPro" id="IPR011006">
    <property type="entry name" value="CheY-like_superfamily"/>
</dbReference>
<evidence type="ECO:0000256" key="11">
    <source>
        <dbReference type="ARBA" id="ARBA00023026"/>
    </source>
</evidence>
<feature type="transmembrane region" description="Helical" evidence="18">
    <location>
        <begin position="189"/>
        <end position="207"/>
    </location>
</feature>
<keyword evidence="8" id="KW-0418">Kinase</keyword>
<evidence type="ECO:0000256" key="2">
    <source>
        <dbReference type="ARBA" id="ARBA00004370"/>
    </source>
</evidence>
<proteinExistence type="predicted"/>
<dbReference type="SUPFAM" id="SSF47384">
    <property type="entry name" value="Homodimeric domain of signal transducing histidine kinase"/>
    <property type="match status" value="1"/>
</dbReference>
<keyword evidence="5" id="KW-0808">Transferase</keyword>
<dbReference type="CDD" id="cd00130">
    <property type="entry name" value="PAS"/>
    <property type="match status" value="1"/>
</dbReference>
<dbReference type="Gene3D" id="6.10.340.10">
    <property type="match status" value="1"/>
</dbReference>
<comment type="caution">
    <text evidence="23">The sequence shown here is derived from an EMBL/GenBank/DDBJ whole genome shotgun (WGS) entry which is preliminary data.</text>
</comment>
<dbReference type="PANTHER" id="PTHR45339">
    <property type="entry name" value="HYBRID SIGNAL TRANSDUCTION HISTIDINE KINASE J"/>
    <property type="match status" value="1"/>
</dbReference>
<evidence type="ECO:0000256" key="13">
    <source>
        <dbReference type="ARBA" id="ARBA00064003"/>
    </source>
</evidence>
<keyword evidence="10" id="KW-0902">Two-component regulatory system</keyword>
<evidence type="ECO:0000256" key="18">
    <source>
        <dbReference type="SAM" id="Phobius"/>
    </source>
</evidence>
<reference evidence="23 24" key="1">
    <citation type="submission" date="2019-01" db="EMBL/GenBank/DDBJ databases">
        <authorList>
            <person name="Chen W.-M."/>
        </authorList>
    </citation>
    <scope>NUCLEOTIDE SEQUENCE [LARGE SCALE GENOMIC DNA]</scope>
    <source>
        <strain evidence="23 24">KYPY4</strain>
    </source>
</reference>
<dbReference type="FunFam" id="1.10.287.130:FF:000002">
    <property type="entry name" value="Two-component osmosensing histidine kinase"/>
    <property type="match status" value="1"/>
</dbReference>
<dbReference type="PROSITE" id="PS50110">
    <property type="entry name" value="RESPONSE_REGULATORY"/>
    <property type="match status" value="2"/>
</dbReference>
<dbReference type="InterPro" id="IPR004358">
    <property type="entry name" value="Sig_transdc_His_kin-like_C"/>
</dbReference>
<dbReference type="InterPro" id="IPR035965">
    <property type="entry name" value="PAS-like_dom_sf"/>
</dbReference>
<feature type="modified residue" description="4-aspartylphosphate" evidence="16">
    <location>
        <position position="881"/>
    </location>
</feature>
<evidence type="ECO:0000256" key="7">
    <source>
        <dbReference type="ARBA" id="ARBA00022741"/>
    </source>
</evidence>
<dbReference type="Pfam" id="PF08448">
    <property type="entry name" value="PAS_4"/>
    <property type="match status" value="1"/>
</dbReference>
<dbReference type="Gene3D" id="3.30.565.10">
    <property type="entry name" value="Histidine kinase-like ATPase, C-terminal domain"/>
    <property type="match status" value="1"/>
</dbReference>
<feature type="coiled-coil region" evidence="17">
    <location>
        <begin position="397"/>
        <end position="431"/>
    </location>
</feature>
<dbReference type="Pfam" id="PF00512">
    <property type="entry name" value="HisKA"/>
    <property type="match status" value="1"/>
</dbReference>
<dbReference type="AlphaFoldDB" id="A0A437RAV8"/>
<dbReference type="Pfam" id="PF00672">
    <property type="entry name" value="HAMP"/>
    <property type="match status" value="1"/>
</dbReference>
<dbReference type="InterPro" id="IPR005467">
    <property type="entry name" value="His_kinase_dom"/>
</dbReference>
<dbReference type="Gene3D" id="3.30.450.20">
    <property type="entry name" value="PAS domain"/>
    <property type="match status" value="1"/>
</dbReference>
<dbReference type="SMART" id="SM00388">
    <property type="entry name" value="HisKA"/>
    <property type="match status" value="1"/>
</dbReference>
<evidence type="ECO:0000259" key="19">
    <source>
        <dbReference type="PROSITE" id="PS50109"/>
    </source>
</evidence>
<keyword evidence="6" id="KW-0732">Signal</keyword>
<evidence type="ECO:0000256" key="17">
    <source>
        <dbReference type="SAM" id="Coils"/>
    </source>
</evidence>
<dbReference type="CDD" id="cd00082">
    <property type="entry name" value="HisKA"/>
    <property type="match status" value="1"/>
</dbReference>
<dbReference type="CDD" id="cd16922">
    <property type="entry name" value="HATPase_EvgS-ArcB-TorS-like"/>
    <property type="match status" value="1"/>
</dbReference>
<dbReference type="InterPro" id="IPR003594">
    <property type="entry name" value="HATPase_dom"/>
</dbReference>
<feature type="domain" description="Response regulatory" evidence="20">
    <location>
        <begin position="831"/>
        <end position="948"/>
    </location>
</feature>
<dbReference type="InterPro" id="IPR000014">
    <property type="entry name" value="PAS"/>
</dbReference>
<dbReference type="InterPro" id="IPR036890">
    <property type="entry name" value="HATPase_C_sf"/>
</dbReference>
<sequence>MSARALAFAPSLRVALPALLLLLLTLAIGVTYTHQVEHHHRAVQERASRDLLVVAEQLARLAEDGSADGAERAAAAVALAATDARAVAVALIEPGGRIGVGHRSVLDGQAATAALLPGHDAARAALAQATRQPQQWPHGEHRLVTALSYLQPAPPGAAGLRALERGLVWVVFDTRDESARAVQVARLELLPVALGTLVVALLLMFILHRQVTRPLQLLGRASGELAQRGRLDEPVPEVGPREIRRLARRFNEMARQIEQARDETESARARISSLVESAMDAIISVDGELRIVMVNRAAEQMFRVEQARLLGQTLDCLLPERYRAQHPAQMRQFADSGVTARQMAAHSVVSGRRWDGEEFPAEASISRSRIGGDAFMTVILRDITERRRAEDRIHAMNASLESTVSQRTAELERERERLAAAKAQADAANVAKSRFLANMSHEIRTPMNAIIGMTHLALRTALSAQQRDYLRKIQSSSQHLLGVINEVLDFSKIEAGKLTLEHIDFQLLPVLDNVFTLIGDKAAQKGLELVLDLDPEVPAYLQGDPLRLGQVLINLGSNAVKFTERGEVVVRVQRRAAEAGPAPGVALRFEVCDTGPGLSPAQGAQLFTSFHQADASTSRLHGGTGLGLAISRRLVHLMGGEIGVQAAPQQGSVFWFEVTLAEGTAPAPAPELPQLRGQRVLAVDDNEAALEVLQRLLRSLGLVCEAQRDGARDGEQALQRVREAAAAGEPYDFVLLDWGMPRMDGIEAGRRIQDLALEHPPRLLLATGRGRDEVLREAQDAGFAAVMVKPVNASLLLDSLLLSQASLHGAAAEARAGGTAPAAVLRAFSGRALVVEDNEINQQIAREMLQDLGLQVTTARHGQQALALLDSEPAFDLVLMDVHMPVMDGLTATRQLRTDPRWAALPVIAMTANVLNEDRERCEQAGMNDFVPKPVEAEQLQAVLARWLQPHAAAGDVPGRLAPGADDPAPAAPAAAAPVAALLQLLEAGDPDALAWIDTHGAALQPLLGPRLHLLLAMVRRFDFAEAQTLLQAALSENRP</sequence>
<evidence type="ECO:0000256" key="8">
    <source>
        <dbReference type="ARBA" id="ARBA00022777"/>
    </source>
</evidence>
<feature type="domain" description="HAMP" evidence="22">
    <location>
        <begin position="209"/>
        <end position="262"/>
    </location>
</feature>
<accession>A0A437RAV8</accession>
<dbReference type="Proteomes" id="UP000285575">
    <property type="component" value="Unassembled WGS sequence"/>
</dbReference>
<comment type="subcellular location">
    <subcellularLocation>
        <location evidence="2">Membrane</location>
    </subcellularLocation>
</comment>
<keyword evidence="17" id="KW-0175">Coiled coil</keyword>
<organism evidence="23 24">
    <name type="scientific">Rubrivivax rivuli</name>
    <dbReference type="NCBI Taxonomy" id="1862385"/>
    <lineage>
        <taxon>Bacteria</taxon>
        <taxon>Pseudomonadati</taxon>
        <taxon>Pseudomonadota</taxon>
        <taxon>Betaproteobacteria</taxon>
        <taxon>Burkholderiales</taxon>
        <taxon>Sphaerotilaceae</taxon>
        <taxon>Rubrivivax</taxon>
    </lineage>
</organism>
<dbReference type="CDD" id="cd06225">
    <property type="entry name" value="HAMP"/>
    <property type="match status" value="1"/>
</dbReference>
<dbReference type="SUPFAM" id="SSF158472">
    <property type="entry name" value="HAMP domain-like"/>
    <property type="match status" value="1"/>
</dbReference>
<evidence type="ECO:0000259" key="22">
    <source>
        <dbReference type="PROSITE" id="PS50885"/>
    </source>
</evidence>
<gene>
    <name evidence="23" type="ORF">EOE66_19955</name>
</gene>
<keyword evidence="7" id="KW-0547">Nucleotide-binding</keyword>
<evidence type="ECO:0000313" key="23">
    <source>
        <dbReference type="EMBL" id="RVU43928.1"/>
    </source>
</evidence>
<dbReference type="SMART" id="SM00304">
    <property type="entry name" value="HAMP"/>
    <property type="match status" value="1"/>
</dbReference>
<keyword evidence="4 16" id="KW-0597">Phosphoprotein</keyword>
<evidence type="ECO:0000256" key="3">
    <source>
        <dbReference type="ARBA" id="ARBA00012438"/>
    </source>
</evidence>
<dbReference type="PROSITE" id="PS50885">
    <property type="entry name" value="HAMP"/>
    <property type="match status" value="1"/>
</dbReference>
<dbReference type="SMART" id="SM00091">
    <property type="entry name" value="PAS"/>
    <property type="match status" value="1"/>
</dbReference>
<keyword evidence="9" id="KW-0067">ATP-binding</keyword>
<dbReference type="SUPFAM" id="SSF55874">
    <property type="entry name" value="ATPase domain of HSP90 chaperone/DNA topoisomerase II/histidine kinase"/>
    <property type="match status" value="1"/>
</dbReference>
<keyword evidence="24" id="KW-1185">Reference proteome</keyword>
<dbReference type="Gene3D" id="3.40.50.2300">
    <property type="match status" value="2"/>
</dbReference>
<keyword evidence="18" id="KW-1133">Transmembrane helix</keyword>
<dbReference type="PROSITE" id="PS50109">
    <property type="entry name" value="HIS_KIN"/>
    <property type="match status" value="1"/>
</dbReference>
<dbReference type="InterPro" id="IPR013656">
    <property type="entry name" value="PAS_4"/>
</dbReference>
<feature type="domain" description="Response regulatory" evidence="20">
    <location>
        <begin position="679"/>
        <end position="804"/>
    </location>
</feature>
<dbReference type="PANTHER" id="PTHR45339:SF1">
    <property type="entry name" value="HYBRID SIGNAL TRANSDUCTION HISTIDINE KINASE J"/>
    <property type="match status" value="1"/>
</dbReference>
<dbReference type="InterPro" id="IPR036097">
    <property type="entry name" value="HisK_dim/P_sf"/>
</dbReference>
<dbReference type="PRINTS" id="PR00344">
    <property type="entry name" value="BCTRLSENSOR"/>
</dbReference>
<comment type="function">
    <text evidence="12">Member of the two-component regulatory system BvgS/BvgA. Phosphorylates BvgA via a four-step phosphorelay in response to environmental signals.</text>
</comment>
<dbReference type="FunFam" id="3.30.565.10:FF:000010">
    <property type="entry name" value="Sensor histidine kinase RcsC"/>
    <property type="match status" value="1"/>
</dbReference>
<evidence type="ECO:0000256" key="16">
    <source>
        <dbReference type="PROSITE-ProRule" id="PRU00169"/>
    </source>
</evidence>
<evidence type="ECO:0000259" key="20">
    <source>
        <dbReference type="PROSITE" id="PS50110"/>
    </source>
</evidence>
<dbReference type="EMBL" id="SACR01000006">
    <property type="protein sequence ID" value="RVU43928.1"/>
    <property type="molecule type" value="Genomic_DNA"/>
</dbReference>
<dbReference type="GO" id="GO:0005524">
    <property type="term" value="F:ATP binding"/>
    <property type="evidence" value="ECO:0007669"/>
    <property type="project" value="UniProtKB-KW"/>
</dbReference>
<dbReference type="Pfam" id="PF00072">
    <property type="entry name" value="Response_reg"/>
    <property type="match status" value="2"/>
</dbReference>
<dbReference type="OrthoDB" id="5290456at2"/>
<dbReference type="RefSeq" id="WP_128230487.1">
    <property type="nucleotide sequence ID" value="NZ_SACR01000006.1"/>
</dbReference>
<keyword evidence="11" id="KW-0843">Virulence</keyword>
<dbReference type="SUPFAM" id="SSF55785">
    <property type="entry name" value="PYP-like sensor domain (PAS domain)"/>
    <property type="match status" value="1"/>
</dbReference>
<keyword evidence="18" id="KW-0812">Transmembrane</keyword>
<dbReference type="Pfam" id="PF02518">
    <property type="entry name" value="HATPase_c"/>
    <property type="match status" value="1"/>
</dbReference>
<dbReference type="NCBIfam" id="TIGR00229">
    <property type="entry name" value="sensory_box"/>
    <property type="match status" value="1"/>
</dbReference>
<feature type="modified residue" description="4-aspartylphosphate" evidence="16">
    <location>
        <position position="737"/>
    </location>
</feature>